<evidence type="ECO:0000256" key="1">
    <source>
        <dbReference type="ARBA" id="ARBA00005773"/>
    </source>
</evidence>
<dbReference type="GO" id="GO:0005886">
    <property type="term" value="C:plasma membrane"/>
    <property type="evidence" value="ECO:0007669"/>
    <property type="project" value="TreeGrafter"/>
</dbReference>
<dbReference type="PANTHER" id="PTHR10686">
    <property type="entry name" value="FOLATE TRANSPORTER"/>
    <property type="match status" value="1"/>
</dbReference>
<comment type="similarity">
    <text evidence="1">Belongs to the reduced folate carrier (RFC) transporter (TC 2.A.48) family.</text>
</comment>
<dbReference type="EMBL" id="KL510080">
    <property type="protein sequence ID" value="KFO86159.1"/>
    <property type="molecule type" value="Genomic_DNA"/>
</dbReference>
<dbReference type="AlphaFoldDB" id="A0A091GSL5"/>
<evidence type="ECO:0000313" key="4">
    <source>
        <dbReference type="Proteomes" id="UP000054064"/>
    </source>
</evidence>
<feature type="transmembrane region" description="Helical" evidence="2">
    <location>
        <begin position="51"/>
        <end position="74"/>
    </location>
</feature>
<dbReference type="InterPro" id="IPR002666">
    <property type="entry name" value="Folate_carrier"/>
</dbReference>
<sequence>GSATSMAVGYVEVNWDLSGELALGVFSAMDAGSLFLMHFTDSIWVCYAGYLVFKACYMLLITIATFQVAVTLSMERYALMFGFNNFVALLIQTVLTVVVVDSGGLGLDISTQFLIYGSYFTLIAGIFLVRSTYTIISIKCR</sequence>
<feature type="non-terminal residue" evidence="3">
    <location>
        <position position="1"/>
    </location>
</feature>
<keyword evidence="4" id="KW-1185">Reference proteome</keyword>
<feature type="non-terminal residue" evidence="3">
    <location>
        <position position="141"/>
    </location>
</feature>
<protein>
    <submittedName>
        <fullName evidence="3">Thiamine transporter 2</fullName>
    </submittedName>
</protein>
<feature type="transmembrane region" description="Helical" evidence="2">
    <location>
        <begin position="86"/>
        <end position="107"/>
    </location>
</feature>
<evidence type="ECO:0000313" key="3">
    <source>
        <dbReference type="EMBL" id="KFO86159.1"/>
    </source>
</evidence>
<accession>A0A091GSL5</accession>
<keyword evidence="2" id="KW-1133">Transmembrane helix</keyword>
<organism evidence="3 4">
    <name type="scientific">Buceros rhinoceros silvestris</name>
    <dbReference type="NCBI Taxonomy" id="175836"/>
    <lineage>
        <taxon>Eukaryota</taxon>
        <taxon>Metazoa</taxon>
        <taxon>Chordata</taxon>
        <taxon>Craniata</taxon>
        <taxon>Vertebrata</taxon>
        <taxon>Euteleostomi</taxon>
        <taxon>Archelosauria</taxon>
        <taxon>Archosauria</taxon>
        <taxon>Dinosauria</taxon>
        <taxon>Saurischia</taxon>
        <taxon>Theropoda</taxon>
        <taxon>Coelurosauria</taxon>
        <taxon>Aves</taxon>
        <taxon>Neognathae</taxon>
        <taxon>Neoaves</taxon>
        <taxon>Telluraves</taxon>
        <taxon>Coraciimorphae</taxon>
        <taxon>Bucerotiformes</taxon>
        <taxon>Bucerotidae</taxon>
        <taxon>Buceros</taxon>
    </lineage>
</organism>
<proteinExistence type="inferred from homology"/>
<evidence type="ECO:0000256" key="2">
    <source>
        <dbReference type="SAM" id="Phobius"/>
    </source>
</evidence>
<dbReference type="Proteomes" id="UP000054064">
    <property type="component" value="Unassembled WGS sequence"/>
</dbReference>
<reference evidence="3 4" key="1">
    <citation type="submission" date="2014-04" db="EMBL/GenBank/DDBJ databases">
        <title>Genome evolution of avian class.</title>
        <authorList>
            <person name="Zhang G."/>
            <person name="Li C."/>
        </authorList>
    </citation>
    <scope>NUCLEOTIDE SEQUENCE [LARGE SCALE GENOMIC DNA]</scope>
    <source>
        <strain evidence="3">BGI_N320</strain>
    </source>
</reference>
<feature type="transmembrane region" description="Helical" evidence="2">
    <location>
        <begin position="113"/>
        <end position="136"/>
    </location>
</feature>
<dbReference type="Pfam" id="PF01770">
    <property type="entry name" value="Folate_carrier"/>
    <property type="match status" value="1"/>
</dbReference>
<dbReference type="GO" id="GO:0015234">
    <property type="term" value="F:thiamine transmembrane transporter activity"/>
    <property type="evidence" value="ECO:0007669"/>
    <property type="project" value="TreeGrafter"/>
</dbReference>
<keyword evidence="2" id="KW-0812">Transmembrane</keyword>
<keyword evidence="2" id="KW-0472">Membrane</keyword>
<name>A0A091GSL5_BUCRH</name>
<dbReference type="PANTHER" id="PTHR10686:SF37">
    <property type="entry name" value="THIAMINE TRANSPORTER 2"/>
    <property type="match status" value="1"/>
</dbReference>
<gene>
    <name evidence="3" type="ORF">N320_04301</name>
</gene>